<evidence type="ECO:0000256" key="3">
    <source>
        <dbReference type="SAM" id="SignalP"/>
    </source>
</evidence>
<feature type="region of interest" description="Disordered" evidence="1">
    <location>
        <begin position="562"/>
        <end position="596"/>
    </location>
</feature>
<dbReference type="STRING" id="1109443.G4TJ03"/>
<keyword evidence="2" id="KW-0472">Membrane</keyword>
<keyword evidence="3" id="KW-0732">Signal</keyword>
<dbReference type="EMBL" id="CAFZ01000113">
    <property type="protein sequence ID" value="CCA71281.1"/>
    <property type="molecule type" value="Genomic_DNA"/>
</dbReference>
<dbReference type="AlphaFoldDB" id="G4TJ03"/>
<evidence type="ECO:0000313" key="5">
    <source>
        <dbReference type="Proteomes" id="UP000007148"/>
    </source>
</evidence>
<feature type="compositionally biased region" description="Polar residues" evidence="1">
    <location>
        <begin position="420"/>
        <end position="439"/>
    </location>
</feature>
<dbReference type="InParanoid" id="G4TJ03"/>
<dbReference type="Proteomes" id="UP000007148">
    <property type="component" value="Unassembled WGS sequence"/>
</dbReference>
<feature type="compositionally biased region" description="Low complexity" evidence="1">
    <location>
        <begin position="214"/>
        <end position="259"/>
    </location>
</feature>
<feature type="region of interest" description="Disordered" evidence="1">
    <location>
        <begin position="417"/>
        <end position="448"/>
    </location>
</feature>
<keyword evidence="2" id="KW-0812">Transmembrane</keyword>
<keyword evidence="5" id="KW-1185">Reference proteome</keyword>
<evidence type="ECO:0000256" key="2">
    <source>
        <dbReference type="SAM" id="Phobius"/>
    </source>
</evidence>
<protein>
    <submittedName>
        <fullName evidence="4">Uncharacterized protein</fullName>
    </submittedName>
</protein>
<comment type="caution">
    <text evidence="4">The sequence shown here is derived from an EMBL/GenBank/DDBJ whole genome shotgun (WGS) entry which is preliminary data.</text>
</comment>
<feature type="signal peptide" evidence="3">
    <location>
        <begin position="1"/>
        <end position="18"/>
    </location>
</feature>
<dbReference type="OrthoDB" id="3269906at2759"/>
<keyword evidence="2" id="KW-1133">Transmembrane helix</keyword>
<dbReference type="HOGENOM" id="CLU_513047_0_0_1"/>
<feature type="compositionally biased region" description="Low complexity" evidence="1">
    <location>
        <begin position="274"/>
        <end position="288"/>
    </location>
</feature>
<organism evidence="4 5">
    <name type="scientific">Serendipita indica (strain DSM 11827)</name>
    <name type="common">Root endophyte fungus</name>
    <name type="synonym">Piriformospora indica</name>
    <dbReference type="NCBI Taxonomy" id="1109443"/>
    <lineage>
        <taxon>Eukaryota</taxon>
        <taxon>Fungi</taxon>
        <taxon>Dikarya</taxon>
        <taxon>Basidiomycota</taxon>
        <taxon>Agaricomycotina</taxon>
        <taxon>Agaricomycetes</taxon>
        <taxon>Sebacinales</taxon>
        <taxon>Serendipitaceae</taxon>
        <taxon>Serendipita</taxon>
    </lineage>
</organism>
<gene>
    <name evidence="4" type="ORF">PIIN_05220</name>
</gene>
<proteinExistence type="predicted"/>
<evidence type="ECO:0000313" key="4">
    <source>
        <dbReference type="EMBL" id="CCA71281.1"/>
    </source>
</evidence>
<sequence>MRNHTLFWFSTLFLTTYAGFIQPGEEFLCLDGKQGIINYLQHFVEQPFQPAIFTIDCPWIHANATLIEPNTSTSLEKRQTSVCSTDCTRAARCYGGTGTPLTSDCQALSSYLQGRNIQTAVNGKQSVSVTSNTCLFRFTNNAASSVTWCDSSWASQSNALISTCLPQTPGGYCDITQFKLDVCLNPAAPAYTPPPTYPASSPPEQSSTANNNVASTQQSSAAGASSSSSGSSSTQSSSTLLSSSTGHSPTPTSSQSSSHEVPQGLSGGASIASANAETPNNNNDENTNGGVQRKGPGPAVIVGGVMGGIALLGLVGALLYWCRKMQQRRNSTVKIYDESVHDANGQPRTSARGSIMTESQSQTFTIPPTNTNSDHHNHGFGFGSNKANMFYNGGRVVRPAAPMSEYSTSSVNHLLGGANTGTASPLDSPITTNSGLQPTSDEHPQPYRQHGDQYELELGNPDLPTHAEIDAVLASHATNQRRRSMSARTLAQAMAPNLSEDDIHRLADSIVARMQARDTAAALASAGGNGQTLGSVGYAQFHGGGPGASISGTGAGVPHASDGFAPLAYGGEGTVYGEDPPPPWRASWNGRRPGAS</sequence>
<feature type="compositionally biased region" description="Polar residues" evidence="1">
    <location>
        <begin position="204"/>
        <end position="213"/>
    </location>
</feature>
<feature type="chain" id="PRO_5003469149" evidence="3">
    <location>
        <begin position="19"/>
        <end position="596"/>
    </location>
</feature>
<accession>G4TJ03</accession>
<reference evidence="4 5" key="1">
    <citation type="journal article" date="2011" name="PLoS Pathog.">
        <title>Endophytic Life Strategies Decoded by Genome and Transcriptome Analyses of the Mutualistic Root Symbiont Piriformospora indica.</title>
        <authorList>
            <person name="Zuccaro A."/>
            <person name="Lahrmann U."/>
            <person name="Guldener U."/>
            <person name="Langen G."/>
            <person name="Pfiffi S."/>
            <person name="Biedenkopf D."/>
            <person name="Wong P."/>
            <person name="Samans B."/>
            <person name="Grimm C."/>
            <person name="Basiewicz M."/>
            <person name="Murat C."/>
            <person name="Martin F."/>
            <person name="Kogel K.H."/>
        </authorList>
    </citation>
    <scope>NUCLEOTIDE SEQUENCE [LARGE SCALE GENOMIC DNA]</scope>
    <source>
        <strain evidence="4 5">DSM 11827</strain>
    </source>
</reference>
<name>G4TJ03_SERID</name>
<evidence type="ECO:0000256" key="1">
    <source>
        <dbReference type="SAM" id="MobiDB-lite"/>
    </source>
</evidence>
<feature type="transmembrane region" description="Helical" evidence="2">
    <location>
        <begin position="299"/>
        <end position="321"/>
    </location>
</feature>
<feature type="region of interest" description="Disordered" evidence="1">
    <location>
        <begin position="194"/>
        <end position="294"/>
    </location>
</feature>